<reference evidence="3 4" key="1">
    <citation type="submission" date="2019-03" db="EMBL/GenBank/DDBJ databases">
        <title>Genomic Encyclopedia of Type Strains, Phase IV (KMG-IV): sequencing the most valuable type-strain genomes for metagenomic binning, comparative biology and taxonomic classification.</title>
        <authorList>
            <person name="Goeker M."/>
        </authorList>
    </citation>
    <scope>NUCLEOTIDE SEQUENCE [LARGE SCALE GENOMIC DNA]</scope>
    <source>
        <strain evidence="3 4">DSM 1709</strain>
    </source>
</reference>
<dbReference type="PANTHER" id="PTHR37483">
    <property type="entry name" value="UPF0125 PROTEIN RATB"/>
    <property type="match status" value="1"/>
</dbReference>
<proteinExistence type="inferred from homology"/>
<evidence type="ECO:0000256" key="1">
    <source>
        <dbReference type="ARBA" id="ARBA00010645"/>
    </source>
</evidence>
<dbReference type="NCBIfam" id="NF002490">
    <property type="entry name" value="PRK01777.1"/>
    <property type="match status" value="1"/>
</dbReference>
<dbReference type="Gene3D" id="3.10.20.280">
    <property type="entry name" value="RnfH-like"/>
    <property type="match status" value="1"/>
</dbReference>
<evidence type="ECO:0000313" key="4">
    <source>
        <dbReference type="Proteomes" id="UP000295106"/>
    </source>
</evidence>
<dbReference type="RefSeq" id="WP_132646626.1">
    <property type="nucleotide sequence ID" value="NZ_CP181386.1"/>
</dbReference>
<comment type="caution">
    <text evidence="3">The sequence shown here is derived from an EMBL/GenBank/DDBJ whole genome shotgun (WGS) entry which is preliminary data.</text>
</comment>
<dbReference type="SUPFAM" id="SSF54285">
    <property type="entry name" value="MoaD/ThiS"/>
    <property type="match status" value="1"/>
</dbReference>
<dbReference type="Pfam" id="PF03658">
    <property type="entry name" value="Ub-RnfH"/>
    <property type="match status" value="1"/>
</dbReference>
<evidence type="ECO:0000256" key="2">
    <source>
        <dbReference type="HAMAP-Rule" id="MF_00460"/>
    </source>
</evidence>
<organism evidence="3 4">
    <name type="scientific">Rubrivivax gelatinosus</name>
    <name type="common">Rhodocyclus gelatinosus</name>
    <name type="synonym">Rhodopseudomonas gelatinosa</name>
    <dbReference type="NCBI Taxonomy" id="28068"/>
    <lineage>
        <taxon>Bacteria</taxon>
        <taxon>Pseudomonadati</taxon>
        <taxon>Pseudomonadota</taxon>
        <taxon>Betaproteobacteria</taxon>
        <taxon>Burkholderiales</taxon>
        <taxon>Sphaerotilaceae</taxon>
        <taxon>Rubrivivax</taxon>
    </lineage>
</organism>
<gene>
    <name evidence="3" type="ORF">EV684_105161</name>
</gene>
<dbReference type="Proteomes" id="UP000295106">
    <property type="component" value="Unassembled WGS sequence"/>
</dbReference>
<evidence type="ECO:0000313" key="3">
    <source>
        <dbReference type="EMBL" id="TCP02995.1"/>
    </source>
</evidence>
<protein>
    <recommendedName>
        <fullName evidence="2">UPF0125 protein EV684_105161</fullName>
    </recommendedName>
</protein>
<dbReference type="InterPro" id="IPR037021">
    <property type="entry name" value="RnfH_sf"/>
</dbReference>
<dbReference type="InterPro" id="IPR016155">
    <property type="entry name" value="Mopterin_synth/thiamin_S_b"/>
</dbReference>
<accession>A0A4R2MCX9</accession>
<name>A0A4R2MCX9_RUBGE</name>
<dbReference type="PANTHER" id="PTHR37483:SF1">
    <property type="entry name" value="UPF0125 PROTEIN RATB"/>
    <property type="match status" value="1"/>
</dbReference>
<dbReference type="EMBL" id="SLXD01000005">
    <property type="protein sequence ID" value="TCP02995.1"/>
    <property type="molecule type" value="Genomic_DNA"/>
</dbReference>
<dbReference type="OrthoDB" id="9796575at2"/>
<dbReference type="AlphaFoldDB" id="A0A4R2MCX9"/>
<dbReference type="HAMAP" id="MF_00460">
    <property type="entry name" value="UPF0125_RnfH"/>
    <property type="match status" value="1"/>
</dbReference>
<sequence length="90" mass="9961">MRVEVVYCAAPHATDRVELELAAGTTLVEALRASGLAERHGLALGALDAGIWGRVQPPRTVLRDGDRVELYRPLTVDPKEARRQRYRGAR</sequence>
<comment type="similarity">
    <text evidence="1 2">Belongs to the UPF0125 (RnfH) family.</text>
</comment>
<dbReference type="GeneID" id="99684573"/>
<dbReference type="InterPro" id="IPR005346">
    <property type="entry name" value="RnfH"/>
</dbReference>